<accession>A0A5B7GH67</accession>
<evidence type="ECO:0000313" key="2">
    <source>
        <dbReference type="Proteomes" id="UP000324222"/>
    </source>
</evidence>
<reference evidence="1 2" key="1">
    <citation type="submission" date="2019-05" db="EMBL/GenBank/DDBJ databases">
        <title>Another draft genome of Portunus trituberculatus and its Hox gene families provides insights of decapod evolution.</title>
        <authorList>
            <person name="Jeong J.-H."/>
            <person name="Song I."/>
            <person name="Kim S."/>
            <person name="Choi T."/>
            <person name="Kim D."/>
            <person name="Ryu S."/>
            <person name="Kim W."/>
        </authorList>
    </citation>
    <scope>NUCLEOTIDE SEQUENCE [LARGE SCALE GENOMIC DNA]</scope>
    <source>
        <tissue evidence="1">Muscle</tissue>
    </source>
</reference>
<sequence length="139" mass="15675">MPNILDPFLTSNHSAYAVTLSSPLGSSNHTLISVSCPIFPIPPQDPPKQRCFWHFASANWGDLRMYYVDFPWNDYGFHVKDPSLCAKRITELSPSQLMKALSWVACLTINLFTTVSHAVCTSPSSLLHQFGFAMFLHWL</sequence>
<gene>
    <name evidence="1" type="ORF">E2C01_050699</name>
</gene>
<keyword evidence="2" id="KW-1185">Reference proteome</keyword>
<proteinExistence type="predicted"/>
<comment type="caution">
    <text evidence="1">The sequence shown here is derived from an EMBL/GenBank/DDBJ whole genome shotgun (WGS) entry which is preliminary data.</text>
</comment>
<dbReference type="EMBL" id="VSRR010014206">
    <property type="protein sequence ID" value="MPC56733.1"/>
    <property type="molecule type" value="Genomic_DNA"/>
</dbReference>
<evidence type="ECO:0000313" key="1">
    <source>
        <dbReference type="EMBL" id="MPC56733.1"/>
    </source>
</evidence>
<dbReference type="AlphaFoldDB" id="A0A5B7GH67"/>
<protein>
    <submittedName>
        <fullName evidence="1">Uncharacterized protein</fullName>
    </submittedName>
</protein>
<dbReference type="Proteomes" id="UP000324222">
    <property type="component" value="Unassembled WGS sequence"/>
</dbReference>
<organism evidence="1 2">
    <name type="scientific">Portunus trituberculatus</name>
    <name type="common">Swimming crab</name>
    <name type="synonym">Neptunus trituberculatus</name>
    <dbReference type="NCBI Taxonomy" id="210409"/>
    <lineage>
        <taxon>Eukaryota</taxon>
        <taxon>Metazoa</taxon>
        <taxon>Ecdysozoa</taxon>
        <taxon>Arthropoda</taxon>
        <taxon>Crustacea</taxon>
        <taxon>Multicrustacea</taxon>
        <taxon>Malacostraca</taxon>
        <taxon>Eumalacostraca</taxon>
        <taxon>Eucarida</taxon>
        <taxon>Decapoda</taxon>
        <taxon>Pleocyemata</taxon>
        <taxon>Brachyura</taxon>
        <taxon>Eubrachyura</taxon>
        <taxon>Portunoidea</taxon>
        <taxon>Portunidae</taxon>
        <taxon>Portuninae</taxon>
        <taxon>Portunus</taxon>
    </lineage>
</organism>
<name>A0A5B7GH67_PORTR</name>